<dbReference type="PANTHER" id="PTHR13388">
    <property type="entry name" value="DETONATOR, ISOFORM E"/>
    <property type="match status" value="1"/>
</dbReference>
<organism evidence="5 6">
    <name type="scientific">Liparis tanakae</name>
    <name type="common">Tanaka's snailfish</name>
    <dbReference type="NCBI Taxonomy" id="230148"/>
    <lineage>
        <taxon>Eukaryota</taxon>
        <taxon>Metazoa</taxon>
        <taxon>Chordata</taxon>
        <taxon>Craniata</taxon>
        <taxon>Vertebrata</taxon>
        <taxon>Euteleostomi</taxon>
        <taxon>Actinopterygii</taxon>
        <taxon>Neopterygii</taxon>
        <taxon>Teleostei</taxon>
        <taxon>Neoteleostei</taxon>
        <taxon>Acanthomorphata</taxon>
        <taxon>Eupercaria</taxon>
        <taxon>Perciformes</taxon>
        <taxon>Cottioidei</taxon>
        <taxon>Cottales</taxon>
        <taxon>Liparidae</taxon>
        <taxon>Liparis</taxon>
    </lineage>
</organism>
<gene>
    <name evidence="5" type="primary">TMEM132C_5</name>
    <name evidence="5" type="ORF">EYF80_003328</name>
</gene>
<accession>A0A4Z2JA62</accession>
<dbReference type="InterPro" id="IPR055422">
    <property type="entry name" value="Ig_TMEM132_2nd"/>
</dbReference>
<evidence type="ECO:0000259" key="2">
    <source>
        <dbReference type="Pfam" id="PF15705"/>
    </source>
</evidence>
<dbReference type="PANTHER" id="PTHR13388:SF4">
    <property type="entry name" value="TRANSMEMBRANE PROTEIN 132C"/>
    <property type="match status" value="1"/>
</dbReference>
<dbReference type="Pfam" id="PF23039">
    <property type="entry name" value="TMEM132_3rd"/>
    <property type="match status" value="1"/>
</dbReference>
<comment type="caution">
    <text evidence="5">The sequence shown here is derived from an EMBL/GenBank/DDBJ whole genome shotgun (WGS) entry which is preliminary data.</text>
</comment>
<name>A0A4Z2JA62_9TELE</name>
<keyword evidence="1" id="KW-0732">Signal</keyword>
<proteinExistence type="predicted"/>
<dbReference type="InterPro" id="IPR031435">
    <property type="entry name" value="TMEM132_N"/>
</dbReference>
<feature type="chain" id="PRO_5021312956" evidence="1">
    <location>
        <begin position="22"/>
        <end position="501"/>
    </location>
</feature>
<evidence type="ECO:0000313" key="5">
    <source>
        <dbReference type="EMBL" id="TNN86558.1"/>
    </source>
</evidence>
<keyword evidence="5" id="KW-0472">Membrane</keyword>
<dbReference type="Pfam" id="PF23481">
    <property type="entry name" value="Ig_TMEM132_2nd"/>
    <property type="match status" value="1"/>
</dbReference>
<keyword evidence="6" id="KW-1185">Reference proteome</keyword>
<dbReference type="InterPro" id="IPR026307">
    <property type="entry name" value="TMEM132"/>
</dbReference>
<feature type="signal peptide" evidence="1">
    <location>
        <begin position="1"/>
        <end position="21"/>
    </location>
</feature>
<feature type="domain" description="Transmembrane protein TMEM132 N-terminal" evidence="2">
    <location>
        <begin position="178"/>
        <end position="240"/>
    </location>
</feature>
<feature type="domain" description="Transmembrane protein TMEM132 second Ig-like" evidence="4">
    <location>
        <begin position="257"/>
        <end position="390"/>
    </location>
</feature>
<dbReference type="OrthoDB" id="10026202at2759"/>
<dbReference type="EMBL" id="SRLO01000015">
    <property type="protein sequence ID" value="TNN86558.1"/>
    <property type="molecule type" value="Genomic_DNA"/>
</dbReference>
<reference evidence="5 6" key="1">
    <citation type="submission" date="2019-03" db="EMBL/GenBank/DDBJ databases">
        <title>First draft genome of Liparis tanakae, snailfish: a comprehensive survey of snailfish specific genes.</title>
        <authorList>
            <person name="Kim W."/>
            <person name="Song I."/>
            <person name="Jeong J.-H."/>
            <person name="Kim D."/>
            <person name="Kim S."/>
            <person name="Ryu S."/>
            <person name="Song J.Y."/>
            <person name="Lee S.K."/>
        </authorList>
    </citation>
    <scope>NUCLEOTIDE SEQUENCE [LARGE SCALE GENOMIC DNA]</scope>
    <source>
        <tissue evidence="5">Muscle</tissue>
    </source>
</reference>
<evidence type="ECO:0000313" key="6">
    <source>
        <dbReference type="Proteomes" id="UP000314294"/>
    </source>
</evidence>
<dbReference type="Proteomes" id="UP000314294">
    <property type="component" value="Unassembled WGS sequence"/>
</dbReference>
<dbReference type="InterPro" id="IPR055421">
    <property type="entry name" value="TMEM132_3rd"/>
</dbReference>
<evidence type="ECO:0000259" key="4">
    <source>
        <dbReference type="Pfam" id="PF23481"/>
    </source>
</evidence>
<protein>
    <submittedName>
        <fullName evidence="5">Transmembrane protein 132C</fullName>
    </submittedName>
</protein>
<dbReference type="AlphaFoldDB" id="A0A4Z2JA62"/>
<evidence type="ECO:0000259" key="3">
    <source>
        <dbReference type="Pfam" id="PF23039"/>
    </source>
</evidence>
<sequence length="501" mass="55113">MLHILALQSAVLLFGVLLMEAENKVESHRSRAQAGFGLLSRPCALGGTKEELFAARRMPRMLRVLATQSAISCCGNTGPDISGLLAAPGGPQQHPWTTSPPAIPLEQRRLSGSVSCIRSFTKQAGGATLQCLLFIEVCVPCRKDKVRIRVLYSDGLIADCRVLEGLQRYSSSPTYLPVNYQVLNADLAFFLKEANQDFMRNSSLMSRTEPFFIYQARSLPSINTSYGPLSVEQPVPLELLQSPGTFPASSVFTFNWKVQTFIMNTQIHLAKPKVQVLFYVAGRDWDDYSAIDKLPCVHMFAFHETQEVRGTCQLKGGLGLCVAELEPLASWFSPPSFVPGRQRSLEVSEGTPVELYYVLQSAKAGECHSEEARKDDFIRSSQEGLFGSYTSTPLRRIGGVRLHQNPTPPPLAEHRLDNNFMVMVPATPVRQRETVSAYITVSAESPVEMFTLRLNVIHSEKSNEAARPAAEAAAPVLFVFGRAAHGGRRPTGLQAGLSLRS</sequence>
<dbReference type="Pfam" id="PF15705">
    <property type="entry name" value="TMEM132_N"/>
    <property type="match status" value="1"/>
</dbReference>
<feature type="domain" description="Transmembrane protein TMEM132 cohesin-like" evidence="3">
    <location>
        <begin position="411"/>
        <end position="456"/>
    </location>
</feature>
<evidence type="ECO:0000256" key="1">
    <source>
        <dbReference type="SAM" id="SignalP"/>
    </source>
</evidence>
<keyword evidence="5" id="KW-0812">Transmembrane</keyword>